<evidence type="ECO:0000256" key="1">
    <source>
        <dbReference type="ARBA" id="ARBA00001478"/>
    </source>
</evidence>
<evidence type="ECO:0000313" key="3">
    <source>
        <dbReference type="EMBL" id="KAF9672072.1"/>
    </source>
</evidence>
<comment type="caution">
    <text evidence="3">The sequence shown here is derived from an EMBL/GenBank/DDBJ whole genome shotgun (WGS) entry which is preliminary data.</text>
</comment>
<evidence type="ECO:0000256" key="2">
    <source>
        <dbReference type="ARBA" id="ARBA00012588"/>
    </source>
</evidence>
<protein>
    <recommendedName>
        <fullName evidence="2">starch synthase</fullName>
        <ecNumber evidence="2">2.4.1.21</ecNumber>
    </recommendedName>
</protein>
<dbReference type="GO" id="GO:0009011">
    <property type="term" value="F:alpha-1,4-glucan glucosyltransferase (ADP-glucose donor) activity"/>
    <property type="evidence" value="ECO:0007669"/>
    <property type="project" value="UniProtKB-EC"/>
</dbReference>
<dbReference type="PANTHER" id="PTHR46083">
    <property type="match status" value="1"/>
</dbReference>
<name>A0A835JLS6_9ROSI</name>
<proteinExistence type="predicted"/>
<keyword evidence="4" id="KW-1185">Reference proteome</keyword>
<accession>A0A835JLS6</accession>
<dbReference type="EMBL" id="JADGMS010000011">
    <property type="protein sequence ID" value="KAF9672072.1"/>
    <property type="molecule type" value="Genomic_DNA"/>
</dbReference>
<dbReference type="Gene3D" id="3.40.50.2000">
    <property type="entry name" value="Glycogen Phosphorylase B"/>
    <property type="match status" value="1"/>
</dbReference>
<dbReference type="PANTHER" id="PTHR46083:SF5">
    <property type="entry name" value="STARCH SYNTHASE 3, CHLOROPLASTIC_AMYLOPLASTIC"/>
    <property type="match status" value="1"/>
</dbReference>
<dbReference type="EC" id="2.4.1.21" evidence="2"/>
<comment type="catalytic activity">
    <reaction evidence="1">
        <text>[(1-&gt;4)-alpha-D-glucosyl](n) + ADP-alpha-D-glucose = [(1-&gt;4)-alpha-D-glucosyl](n+1) + ADP + H(+)</text>
        <dbReference type="Rhea" id="RHEA:18189"/>
        <dbReference type="Rhea" id="RHEA-COMP:9584"/>
        <dbReference type="Rhea" id="RHEA-COMP:9587"/>
        <dbReference type="ChEBI" id="CHEBI:15378"/>
        <dbReference type="ChEBI" id="CHEBI:15444"/>
        <dbReference type="ChEBI" id="CHEBI:57498"/>
        <dbReference type="ChEBI" id="CHEBI:456216"/>
        <dbReference type="EC" id="2.4.1.21"/>
    </reaction>
</comment>
<reference evidence="3 4" key="1">
    <citation type="submission" date="2020-10" db="EMBL/GenBank/DDBJ databases">
        <title>Plant Genome Project.</title>
        <authorList>
            <person name="Zhang R.-G."/>
        </authorList>
    </citation>
    <scope>NUCLEOTIDE SEQUENCE [LARGE SCALE GENOMIC DNA]</scope>
    <source>
        <strain evidence="3">FAFU-HL-1</strain>
        <tissue evidence="3">Leaf</tissue>
    </source>
</reference>
<evidence type="ECO:0000313" key="4">
    <source>
        <dbReference type="Proteomes" id="UP000657918"/>
    </source>
</evidence>
<organism evidence="3 4">
    <name type="scientific">Salix dunnii</name>
    <dbReference type="NCBI Taxonomy" id="1413687"/>
    <lineage>
        <taxon>Eukaryota</taxon>
        <taxon>Viridiplantae</taxon>
        <taxon>Streptophyta</taxon>
        <taxon>Embryophyta</taxon>
        <taxon>Tracheophyta</taxon>
        <taxon>Spermatophyta</taxon>
        <taxon>Magnoliopsida</taxon>
        <taxon>eudicotyledons</taxon>
        <taxon>Gunneridae</taxon>
        <taxon>Pentapetalae</taxon>
        <taxon>rosids</taxon>
        <taxon>fabids</taxon>
        <taxon>Malpighiales</taxon>
        <taxon>Salicaceae</taxon>
        <taxon>Saliceae</taxon>
        <taxon>Salix</taxon>
    </lineage>
</organism>
<dbReference type="AlphaFoldDB" id="A0A835JLS6"/>
<dbReference type="OrthoDB" id="2018403at2759"/>
<dbReference type="Proteomes" id="UP000657918">
    <property type="component" value="Chromosome 11"/>
</dbReference>
<sequence>MDVTLQMQRLRSCRRHVFNEKNGLKIEPFLGGSFPHVRNGQLSSGFLTLFDVDHDKERAEAQGLESNGSNFDGADPASIDYASNRAISAWYDGQDWFGSLCEKVMEQDWSWN</sequence>
<gene>
    <name evidence="3" type="ORF">SADUNF_Sadunf11G0002500</name>
</gene>